<evidence type="ECO:0000256" key="1">
    <source>
        <dbReference type="SAM" id="MobiDB-lite"/>
    </source>
</evidence>
<reference evidence="3" key="1">
    <citation type="submission" date="2010-12" db="EMBL/GenBank/DDBJ databases">
        <title>Complete sequence of Variovorax paradoxus EPS.</title>
        <authorList>
            <consortium name="US DOE Joint Genome Institute"/>
            <person name="Lucas S."/>
            <person name="Copeland A."/>
            <person name="Lapidus A."/>
            <person name="Cheng J.-F."/>
            <person name="Goodwin L."/>
            <person name="Pitluck S."/>
            <person name="Teshima H."/>
            <person name="Detter J.C."/>
            <person name="Han C."/>
            <person name="Tapia R."/>
            <person name="Land M."/>
            <person name="Hauser L."/>
            <person name="Kyrpides N."/>
            <person name="Ivanova N."/>
            <person name="Ovchinnikova G."/>
            <person name="Orwin P."/>
            <person name="Han J.-I.G."/>
            <person name="Woyke T."/>
        </authorList>
    </citation>
    <scope>NUCLEOTIDE SEQUENCE [LARGE SCALE GENOMIC DNA]</scope>
    <source>
        <strain evidence="3">EPS</strain>
    </source>
</reference>
<dbReference type="Gene3D" id="1.10.238.160">
    <property type="match status" value="1"/>
</dbReference>
<feature type="compositionally biased region" description="Low complexity" evidence="1">
    <location>
        <begin position="1"/>
        <end position="16"/>
    </location>
</feature>
<dbReference type="Proteomes" id="UP000008917">
    <property type="component" value="Chromosome"/>
</dbReference>
<dbReference type="EMBL" id="CP002417">
    <property type="protein sequence ID" value="ADU38111.1"/>
    <property type="molecule type" value="Genomic_DNA"/>
</dbReference>
<evidence type="ECO:0000313" key="2">
    <source>
        <dbReference type="EMBL" id="ADU38111.1"/>
    </source>
</evidence>
<dbReference type="InterPro" id="IPR052931">
    <property type="entry name" value="Prophage_regulatory_activator"/>
</dbReference>
<feature type="region of interest" description="Disordered" evidence="1">
    <location>
        <begin position="1"/>
        <end position="21"/>
    </location>
</feature>
<protein>
    <submittedName>
        <fullName evidence="2">Prophage CP4-57 regulatory</fullName>
    </submittedName>
</protein>
<evidence type="ECO:0000313" key="3">
    <source>
        <dbReference type="Proteomes" id="UP000008917"/>
    </source>
</evidence>
<accession>E6V3Z2</accession>
<proteinExistence type="predicted"/>
<sequence length="100" mass="11321">MCDQSPSVSSKADSSSTHGVSFAHAQEQKPLIFLLSIKQLSKKISRSRASIYEMINSKSRYFQPLMPQPIRIGRRVYWVSHEIDAFVEATMAARPLSLNH</sequence>
<dbReference type="HOGENOM" id="CLU_2304835_0_0_4"/>
<organism evidence="2 3">
    <name type="scientific">Variovorax paradoxus (strain EPS)</name>
    <dbReference type="NCBI Taxonomy" id="595537"/>
    <lineage>
        <taxon>Bacteria</taxon>
        <taxon>Pseudomonadati</taxon>
        <taxon>Pseudomonadota</taxon>
        <taxon>Betaproteobacteria</taxon>
        <taxon>Burkholderiales</taxon>
        <taxon>Comamonadaceae</taxon>
        <taxon>Variovorax</taxon>
    </lineage>
</organism>
<gene>
    <name evidence="2" type="ordered locus">Varpa_3939</name>
</gene>
<dbReference type="PANTHER" id="PTHR36154">
    <property type="entry name" value="DNA-BINDING TRANSCRIPTIONAL ACTIVATOR ALPA"/>
    <property type="match status" value="1"/>
</dbReference>
<dbReference type="PANTHER" id="PTHR36154:SF1">
    <property type="entry name" value="DNA-BINDING TRANSCRIPTIONAL ACTIVATOR ALPA"/>
    <property type="match status" value="1"/>
</dbReference>
<name>E6V3Z2_VARPE</name>
<dbReference type="AlphaFoldDB" id="E6V3Z2"/>
<reference evidence="2 3" key="2">
    <citation type="journal article" date="2013" name="Genome Announc.">
        <title>Genome of the Root-Associated Plant Growth-Promoting Bacterium Variovorax paradoxus Strain EPS.</title>
        <authorList>
            <person name="Han J.I."/>
            <person name="Spain J.C."/>
            <person name="Leadbetter J.R."/>
            <person name="Ovchinnikova G."/>
            <person name="Goodwin L.A."/>
            <person name="Han C.S."/>
            <person name="Woyke T."/>
            <person name="Davenport K.W."/>
            <person name="Orwin P.M."/>
        </authorList>
    </citation>
    <scope>NUCLEOTIDE SEQUENCE [LARGE SCALE GENOMIC DNA]</scope>
    <source>
        <strain evidence="2 3">EPS</strain>
    </source>
</reference>
<dbReference type="KEGG" id="vpe:Varpa_3939"/>